<protein>
    <submittedName>
        <fullName evidence="1">Uncharacterized protein</fullName>
    </submittedName>
</protein>
<name>G5J1D7_CROWT</name>
<dbReference type="AlphaFoldDB" id="G5J1D7"/>
<gene>
    <name evidence="1" type="ORF">CWATWH0003_1323</name>
</gene>
<evidence type="ECO:0000313" key="1">
    <source>
        <dbReference type="EMBL" id="EHJ13995.1"/>
    </source>
</evidence>
<accession>G5J1D7</accession>
<evidence type="ECO:0000313" key="2">
    <source>
        <dbReference type="Proteomes" id="UP000003477"/>
    </source>
</evidence>
<organism evidence="1 2">
    <name type="scientific">Crocosphaera watsonii WH 0003</name>
    <dbReference type="NCBI Taxonomy" id="423471"/>
    <lineage>
        <taxon>Bacteria</taxon>
        <taxon>Bacillati</taxon>
        <taxon>Cyanobacteriota</taxon>
        <taxon>Cyanophyceae</taxon>
        <taxon>Oscillatoriophycideae</taxon>
        <taxon>Chroococcales</taxon>
        <taxon>Aphanothecaceae</taxon>
        <taxon>Crocosphaera</taxon>
    </lineage>
</organism>
<comment type="caution">
    <text evidence="1">The sequence shown here is derived from an EMBL/GenBank/DDBJ whole genome shotgun (WGS) entry which is preliminary data.</text>
</comment>
<dbReference type="Proteomes" id="UP000003477">
    <property type="component" value="Unassembled WGS sequence"/>
</dbReference>
<sequence length="52" mass="6182">MYDQTLSLEEARNEDKQNHLYDLVVQKAYDTCPVRVYEIANNYQFGIPENNK</sequence>
<proteinExistence type="predicted"/>
<reference evidence="1 2" key="1">
    <citation type="journal article" date="2011" name="Front. Microbiol.">
        <title>Two Strains of Crocosphaera watsonii with Highly Conserved Genomes are Distinguished by Strain-Specific Features.</title>
        <authorList>
            <person name="Bench S.R."/>
            <person name="Ilikchyan I.N."/>
            <person name="Tripp H.J."/>
            <person name="Zehr J.P."/>
        </authorList>
    </citation>
    <scope>NUCLEOTIDE SEQUENCE [LARGE SCALE GENOMIC DNA]</scope>
    <source>
        <strain evidence="1 2">WH 0003</strain>
    </source>
</reference>
<dbReference type="EMBL" id="AESD01000209">
    <property type="protein sequence ID" value="EHJ13995.1"/>
    <property type="molecule type" value="Genomic_DNA"/>
</dbReference>
<dbReference type="PATRIC" id="fig|423471.3.peg.1224"/>